<dbReference type="EMBL" id="JACCHT010000014">
    <property type="protein sequence ID" value="NYT28687.1"/>
    <property type="molecule type" value="Genomic_DNA"/>
</dbReference>
<protein>
    <submittedName>
        <fullName evidence="1">Uncharacterized protein</fullName>
    </submittedName>
</protein>
<accession>A0A853F5N1</accession>
<gene>
    <name evidence="1" type="ORF">H0A76_13055</name>
</gene>
<evidence type="ECO:0000313" key="1">
    <source>
        <dbReference type="EMBL" id="NYT28687.1"/>
    </source>
</evidence>
<sequence>MTEIFAKIKSEYKMILSREDNVLTDFNLSLIEAIDFSPSQKLDDDQWFQISHFSEEKYILLNSVKLILVQPVLIK</sequence>
<reference evidence="1 2" key="1">
    <citation type="submission" date="2020-05" db="EMBL/GenBank/DDBJ databases">
        <title>Horizontal transmission and recombination maintain forever young bacterial symbiont genomes.</title>
        <authorList>
            <person name="Russell S.L."/>
            <person name="Pepper-Tunick E."/>
            <person name="Svedberg J."/>
            <person name="Byrne A."/>
            <person name="Ruelas Castillo J."/>
            <person name="Vollmers C."/>
            <person name="Beinart R.A."/>
            <person name="Corbett-Detig R."/>
        </authorList>
    </citation>
    <scope>NUCLEOTIDE SEQUENCE [LARGE SCALE GENOMIC DNA]</scope>
    <source>
        <strain evidence="1">455</strain>
    </source>
</reference>
<dbReference type="AlphaFoldDB" id="A0A853F5N1"/>
<comment type="caution">
    <text evidence="1">The sequence shown here is derived from an EMBL/GenBank/DDBJ whole genome shotgun (WGS) entry which is preliminary data.</text>
</comment>
<proteinExistence type="predicted"/>
<evidence type="ECO:0000313" key="2">
    <source>
        <dbReference type="Proteomes" id="UP000568751"/>
    </source>
</evidence>
<name>A0A853F5N1_9GAMM</name>
<dbReference type="Proteomes" id="UP000568751">
    <property type="component" value="Unassembled WGS sequence"/>
</dbReference>
<organism evidence="1 2">
    <name type="scientific">Candidatus Thiodubiliella endoseptemdiera</name>
    <dbReference type="NCBI Taxonomy" id="2738886"/>
    <lineage>
        <taxon>Bacteria</taxon>
        <taxon>Pseudomonadati</taxon>
        <taxon>Pseudomonadota</taxon>
        <taxon>Gammaproteobacteria</taxon>
        <taxon>Candidatus Pseudothioglobaceae</taxon>
        <taxon>Candidatus Thiodubiliella</taxon>
    </lineage>
</organism>